<dbReference type="CDD" id="cd11393">
    <property type="entry name" value="bHLH_AtbHLH_like"/>
    <property type="match status" value="1"/>
</dbReference>
<dbReference type="Proteomes" id="UP001085076">
    <property type="component" value="Miscellaneous, Linkage group lg09"/>
</dbReference>
<accession>A0A9D5BZK2</accession>
<sequence length="259" mass="28576">MYESKWMAENQRVASPSNITTLAQALSSYEPAAATNSSSLLELDALSMNWRQEILTRSNDQLANWFPPPNPIHAIKQEQQIKSELYMIPSKHQVSPQFEEASSSQSLVSIVNNQLLSSNEPQFRKPSLESSGIASQQKRTASNVSTLKVRKEKLGDRITTLQQLVSPFGKTDTASVLLDTIEYIKSLHDQVTVLFAPYSRMSHGIVKGESDLTSKGLCLVPISTINNAAKDTSMDVWSPIFGSTAVQDINQHSTIPQAN</sequence>
<comment type="subcellular location">
    <subcellularLocation>
        <location evidence="1">Nucleus</location>
    </subcellularLocation>
</comment>
<organism evidence="7 8">
    <name type="scientific">Dioscorea zingiberensis</name>
    <dbReference type="NCBI Taxonomy" id="325984"/>
    <lineage>
        <taxon>Eukaryota</taxon>
        <taxon>Viridiplantae</taxon>
        <taxon>Streptophyta</taxon>
        <taxon>Embryophyta</taxon>
        <taxon>Tracheophyta</taxon>
        <taxon>Spermatophyta</taxon>
        <taxon>Magnoliopsida</taxon>
        <taxon>Liliopsida</taxon>
        <taxon>Dioscoreales</taxon>
        <taxon>Dioscoreaceae</taxon>
        <taxon>Dioscorea</taxon>
    </lineage>
</organism>
<comment type="caution">
    <text evidence="7">The sequence shown here is derived from an EMBL/GenBank/DDBJ whole genome shotgun (WGS) entry which is preliminary data.</text>
</comment>
<dbReference type="InterPro" id="IPR011598">
    <property type="entry name" value="bHLH_dom"/>
</dbReference>
<dbReference type="PANTHER" id="PTHR16223:SF238">
    <property type="entry name" value="TRANSCRIPTION FACTOR BHLH114"/>
    <property type="match status" value="1"/>
</dbReference>
<dbReference type="PANTHER" id="PTHR16223">
    <property type="entry name" value="TRANSCRIPTION FACTOR BHLH83-RELATED"/>
    <property type="match status" value="1"/>
</dbReference>
<evidence type="ECO:0000256" key="2">
    <source>
        <dbReference type="ARBA" id="ARBA00005510"/>
    </source>
</evidence>
<evidence type="ECO:0000259" key="6">
    <source>
        <dbReference type="PROSITE" id="PS50888"/>
    </source>
</evidence>
<keyword evidence="8" id="KW-1185">Reference proteome</keyword>
<keyword evidence="4" id="KW-0804">Transcription</keyword>
<dbReference type="AlphaFoldDB" id="A0A9D5BZK2"/>
<dbReference type="InterPro" id="IPR045239">
    <property type="entry name" value="bHLH95_bHLH"/>
</dbReference>
<dbReference type="GO" id="GO:0000981">
    <property type="term" value="F:DNA-binding transcription factor activity, RNA polymerase II-specific"/>
    <property type="evidence" value="ECO:0007669"/>
    <property type="project" value="TreeGrafter"/>
</dbReference>
<dbReference type="GO" id="GO:0046983">
    <property type="term" value="F:protein dimerization activity"/>
    <property type="evidence" value="ECO:0007669"/>
    <property type="project" value="InterPro"/>
</dbReference>
<protein>
    <recommendedName>
        <fullName evidence="6">BHLH domain-containing protein</fullName>
    </recommendedName>
</protein>
<keyword evidence="5" id="KW-0539">Nucleus</keyword>
<evidence type="ECO:0000313" key="8">
    <source>
        <dbReference type="Proteomes" id="UP001085076"/>
    </source>
</evidence>
<dbReference type="PROSITE" id="PS50888">
    <property type="entry name" value="BHLH"/>
    <property type="match status" value="1"/>
</dbReference>
<evidence type="ECO:0000313" key="7">
    <source>
        <dbReference type="EMBL" id="KAJ0963921.1"/>
    </source>
</evidence>
<evidence type="ECO:0000256" key="3">
    <source>
        <dbReference type="ARBA" id="ARBA00023015"/>
    </source>
</evidence>
<feature type="domain" description="BHLH" evidence="6">
    <location>
        <begin position="138"/>
        <end position="187"/>
    </location>
</feature>
<dbReference type="EMBL" id="JAGGNH010000009">
    <property type="protein sequence ID" value="KAJ0963921.1"/>
    <property type="molecule type" value="Genomic_DNA"/>
</dbReference>
<dbReference type="GO" id="GO:0000978">
    <property type="term" value="F:RNA polymerase II cis-regulatory region sequence-specific DNA binding"/>
    <property type="evidence" value="ECO:0007669"/>
    <property type="project" value="TreeGrafter"/>
</dbReference>
<dbReference type="Gene3D" id="4.10.280.10">
    <property type="entry name" value="Helix-loop-helix DNA-binding domain"/>
    <property type="match status" value="1"/>
</dbReference>
<dbReference type="InterPro" id="IPR036638">
    <property type="entry name" value="HLH_DNA-bd_sf"/>
</dbReference>
<gene>
    <name evidence="7" type="ORF">J5N97_029043</name>
</gene>
<dbReference type="InterPro" id="IPR045843">
    <property type="entry name" value="IND-like"/>
</dbReference>
<dbReference type="OrthoDB" id="10337209at2759"/>
<dbReference type="SUPFAM" id="SSF47459">
    <property type="entry name" value="HLH, helix-loop-helix DNA-binding domain"/>
    <property type="match status" value="1"/>
</dbReference>
<comment type="similarity">
    <text evidence="2">Belongs to the bHLH protein family.</text>
</comment>
<dbReference type="GO" id="GO:0005634">
    <property type="term" value="C:nucleus"/>
    <property type="evidence" value="ECO:0007669"/>
    <property type="project" value="UniProtKB-SubCell"/>
</dbReference>
<reference evidence="7" key="2">
    <citation type="journal article" date="2022" name="Hortic Res">
        <title>The genome of Dioscorea zingiberensis sheds light on the biosynthesis, origin and evolution of the medicinally important diosgenin saponins.</title>
        <authorList>
            <person name="Li Y."/>
            <person name="Tan C."/>
            <person name="Li Z."/>
            <person name="Guo J."/>
            <person name="Li S."/>
            <person name="Chen X."/>
            <person name="Wang C."/>
            <person name="Dai X."/>
            <person name="Yang H."/>
            <person name="Song W."/>
            <person name="Hou L."/>
            <person name="Xu J."/>
            <person name="Tong Z."/>
            <person name="Xu A."/>
            <person name="Yuan X."/>
            <person name="Wang W."/>
            <person name="Yang Q."/>
            <person name="Chen L."/>
            <person name="Sun Z."/>
            <person name="Wang K."/>
            <person name="Pan B."/>
            <person name="Chen J."/>
            <person name="Bao Y."/>
            <person name="Liu F."/>
            <person name="Qi X."/>
            <person name="Gang D.R."/>
            <person name="Wen J."/>
            <person name="Li J."/>
        </authorList>
    </citation>
    <scope>NUCLEOTIDE SEQUENCE</scope>
    <source>
        <strain evidence="7">Dzin_1.0</strain>
    </source>
</reference>
<proteinExistence type="inferred from homology"/>
<name>A0A9D5BZK2_9LILI</name>
<evidence type="ECO:0000256" key="4">
    <source>
        <dbReference type="ARBA" id="ARBA00023163"/>
    </source>
</evidence>
<reference evidence="7" key="1">
    <citation type="submission" date="2021-03" db="EMBL/GenBank/DDBJ databases">
        <authorList>
            <person name="Li Z."/>
            <person name="Yang C."/>
        </authorList>
    </citation>
    <scope>NUCLEOTIDE SEQUENCE</scope>
    <source>
        <strain evidence="7">Dzin_1.0</strain>
        <tissue evidence="7">Leaf</tissue>
    </source>
</reference>
<keyword evidence="3" id="KW-0805">Transcription regulation</keyword>
<evidence type="ECO:0000256" key="1">
    <source>
        <dbReference type="ARBA" id="ARBA00004123"/>
    </source>
</evidence>
<evidence type="ECO:0000256" key="5">
    <source>
        <dbReference type="ARBA" id="ARBA00023242"/>
    </source>
</evidence>